<organism evidence="2 3">
    <name type="scientific">Yersinia phage vB_YenP_ISAO8</name>
    <dbReference type="NCBI Taxonomy" id="1675027"/>
    <lineage>
        <taxon>Viruses</taxon>
        <taxon>Duplodnaviria</taxon>
        <taxon>Heunggongvirae</taxon>
        <taxon>Uroviricota</taxon>
        <taxon>Caudoviricetes</taxon>
        <taxon>Autographivirales</taxon>
        <taxon>Autonotataviridae</taxon>
        <taxon>Melnykvirinae</taxon>
        <taxon>Aghbyvirus</taxon>
        <taxon>Aghbyvirus ISAO8</taxon>
    </lineage>
</organism>
<keyword evidence="3" id="KW-1185">Reference proteome</keyword>
<evidence type="ECO:0000313" key="2">
    <source>
        <dbReference type="EMBL" id="AKQ07694.1"/>
    </source>
</evidence>
<proteinExistence type="predicted"/>
<feature type="compositionally biased region" description="Low complexity" evidence="1">
    <location>
        <begin position="30"/>
        <end position="50"/>
    </location>
</feature>
<feature type="region of interest" description="Disordered" evidence="1">
    <location>
        <begin position="23"/>
        <end position="50"/>
    </location>
</feature>
<dbReference type="KEGG" id="vg:26630247"/>
<dbReference type="Proteomes" id="UP000203872">
    <property type="component" value="Segment"/>
</dbReference>
<evidence type="ECO:0000313" key="3">
    <source>
        <dbReference type="Proteomes" id="UP000203872"/>
    </source>
</evidence>
<sequence length="265" mass="27403">MLFMNIGRKFGAVYMNVETGGEGAPGGGAAPAEAAPAAEAAPGVPAAEPAKEAAAAVPETHAMDEYISQYEIDNPALSVALGFLKDNGISPTDPAFQLAENEGDFTLLKALLAKNGAAGADAMIGILEGAVNDFFAQVEAHDKATAEIVGSIMGDKQEAVLAWAKENADESEKAAINEMFEAGGVYARAASMMLMQAYGGADVTQPAANPVSLSTPAHAGAPLSAREYAEAVDALYRKHGNTDPRGTPEYAELTARRNAARRQGY</sequence>
<reference evidence="2 3" key="1">
    <citation type="submission" date="2015-06" db="EMBL/GenBank/DDBJ databases">
        <title>Complete genome sequence of bacteriophage vB_YenP_ISAO8 which infects Yersinia enterocolitica O:8.</title>
        <authorList>
            <person name="Leon-Velarde C.G."/>
            <person name="Kropinski A.M."/>
            <person name="Chen S."/>
        </authorList>
    </citation>
    <scope>NUCLEOTIDE SEQUENCE [LARGE SCALE GENOMIC DNA]</scope>
</reference>
<dbReference type="OrthoDB" id="19753at10239"/>
<dbReference type="GeneID" id="26630247"/>
<name>A0A0H4TL35_9CAUD</name>
<dbReference type="EMBL" id="KT184661">
    <property type="protein sequence ID" value="AKQ07694.1"/>
    <property type="molecule type" value="Genomic_DNA"/>
</dbReference>
<accession>A0A0H4TL35</accession>
<protein>
    <submittedName>
        <fullName evidence="2">Putative scaffolding protein</fullName>
    </submittedName>
</protein>
<evidence type="ECO:0000256" key="1">
    <source>
        <dbReference type="SAM" id="MobiDB-lite"/>
    </source>
</evidence>
<dbReference type="RefSeq" id="YP_009203186.1">
    <property type="nucleotide sequence ID" value="NC_028850.1"/>
</dbReference>